<evidence type="ECO:0000313" key="1">
    <source>
        <dbReference type="EMBL" id="TGX97690.1"/>
    </source>
</evidence>
<gene>
    <name evidence="1" type="ORF">E5357_11505</name>
</gene>
<comment type="caution">
    <text evidence="1">The sequence shown here is derived from an EMBL/GenBank/DDBJ whole genome shotgun (WGS) entry which is preliminary data.</text>
</comment>
<organism evidence="1 2">
    <name type="scientific">Hominisplanchenecus murintestinalis</name>
    <dbReference type="NCBI Taxonomy" id="2941517"/>
    <lineage>
        <taxon>Bacteria</taxon>
        <taxon>Bacillati</taxon>
        <taxon>Bacillota</taxon>
        <taxon>Clostridia</taxon>
        <taxon>Lachnospirales</taxon>
        <taxon>Lachnospiraceae</taxon>
        <taxon>Hominisplanchenecus</taxon>
    </lineage>
</organism>
<dbReference type="EMBL" id="SRZB01000027">
    <property type="protein sequence ID" value="TGX97690.1"/>
    <property type="molecule type" value="Genomic_DNA"/>
</dbReference>
<keyword evidence="2" id="KW-1185">Reference proteome</keyword>
<dbReference type="Proteomes" id="UP000307720">
    <property type="component" value="Unassembled WGS sequence"/>
</dbReference>
<accession>A0AC61QY53</accession>
<proteinExistence type="predicted"/>
<reference evidence="1" key="1">
    <citation type="submission" date="2019-04" db="EMBL/GenBank/DDBJ databases">
        <title>Microbes associate with the intestines of laboratory mice.</title>
        <authorList>
            <person name="Navarre W."/>
            <person name="Wong E."/>
            <person name="Huang K."/>
            <person name="Tropini C."/>
            <person name="Ng K."/>
            <person name="Yu B."/>
        </authorList>
    </citation>
    <scope>NUCLEOTIDE SEQUENCE</scope>
    <source>
        <strain evidence="1">NM72_1-8</strain>
    </source>
</reference>
<protein>
    <submittedName>
        <fullName evidence="1">Uncharacterized protein</fullName>
    </submittedName>
</protein>
<name>A0AC61QY53_9FIRM</name>
<evidence type="ECO:0000313" key="2">
    <source>
        <dbReference type="Proteomes" id="UP000307720"/>
    </source>
</evidence>
<sequence>MAKQTERKEEIVICKHCGKPEYWGAMRWLSGRCACRNCYRSFWEDQNHKRYTWDDLDGPRPALEEYKEQEAKKCENTN</sequence>